<dbReference type="Proteomes" id="UP000242864">
    <property type="component" value="Chromosome"/>
</dbReference>
<evidence type="ECO:0000313" key="2">
    <source>
        <dbReference type="EMBL" id="ARJ50923.1"/>
    </source>
</evidence>
<evidence type="ECO:0000256" key="1">
    <source>
        <dbReference type="SAM" id="SignalP"/>
    </source>
</evidence>
<reference evidence="2 3" key="1">
    <citation type="submission" date="2017-04" db="EMBL/GenBank/DDBJ databases">
        <authorList>
            <person name="Veseli I.A."/>
            <person name="Tang C."/>
            <person name="Pombert J.-F."/>
        </authorList>
    </citation>
    <scope>NUCLEOTIDE SEQUENCE [LARGE SCALE GENOMIC DNA]</scope>
    <source>
        <strain evidence="2 3">ATCC 700373</strain>
    </source>
</reference>
<keyword evidence="1" id="KW-0732">Signal</keyword>
<feature type="signal peptide" evidence="1">
    <location>
        <begin position="1"/>
        <end position="19"/>
    </location>
</feature>
<evidence type="ECO:0000313" key="3">
    <source>
        <dbReference type="Proteomes" id="UP000242864"/>
    </source>
</evidence>
<dbReference type="KEGG" id="slz:B5P37_06110"/>
<evidence type="ECO:0008006" key="4">
    <source>
        <dbReference type="Google" id="ProtNLM"/>
    </source>
</evidence>
<sequence length="110" mass="12301">MKKLLLTLTVLFIGIVLSACTDSEIKKLNGKWEGYDGADKIVMDIKNGKVKIVNYGESATKEEAEKLPLEAKIYKENETLKIMNEEGDGQQFQVINDVIVFEGASFTRVD</sequence>
<dbReference type="RefSeq" id="WP_085237400.1">
    <property type="nucleotide sequence ID" value="NZ_CP020773.1"/>
</dbReference>
<protein>
    <recommendedName>
        <fullName evidence="4">DUF5640 domain-containing protein</fullName>
    </recommendedName>
</protein>
<dbReference type="AlphaFoldDB" id="A0AAC9RRC9"/>
<dbReference type="PROSITE" id="PS51257">
    <property type="entry name" value="PROKAR_LIPOPROTEIN"/>
    <property type="match status" value="1"/>
</dbReference>
<gene>
    <name evidence="2" type="ORF">B5P37_06110</name>
</gene>
<keyword evidence="3" id="KW-1185">Reference proteome</keyword>
<proteinExistence type="predicted"/>
<feature type="chain" id="PRO_5042083528" description="DUF5640 domain-containing protein" evidence="1">
    <location>
        <begin position="20"/>
        <end position="110"/>
    </location>
</feature>
<name>A0AAC9RRC9_9STAP</name>
<dbReference type="EMBL" id="CP020773">
    <property type="protein sequence ID" value="ARJ50923.1"/>
    <property type="molecule type" value="Genomic_DNA"/>
</dbReference>
<accession>A0AAC9RRC9</accession>
<organism evidence="2 3">
    <name type="scientific">Staphylococcus lutrae</name>
    <dbReference type="NCBI Taxonomy" id="155085"/>
    <lineage>
        <taxon>Bacteria</taxon>
        <taxon>Bacillati</taxon>
        <taxon>Bacillota</taxon>
        <taxon>Bacilli</taxon>
        <taxon>Bacillales</taxon>
        <taxon>Staphylococcaceae</taxon>
        <taxon>Staphylococcus</taxon>
    </lineage>
</organism>